<dbReference type="KEGG" id="nta:107795122"/>
<dbReference type="InterPro" id="IPR000889">
    <property type="entry name" value="Glutathione_peroxidase"/>
</dbReference>
<evidence type="ECO:0000256" key="2">
    <source>
        <dbReference type="ARBA" id="ARBA00022559"/>
    </source>
</evidence>
<dbReference type="Gene3D" id="3.40.30.10">
    <property type="entry name" value="Glutaredoxin"/>
    <property type="match status" value="1"/>
</dbReference>
<dbReference type="PROSITE" id="PS51355">
    <property type="entry name" value="GLUTATHIONE_PEROXID_3"/>
    <property type="match status" value="1"/>
</dbReference>
<accession>A0A1S4A978</accession>
<dbReference type="PANTHER" id="PTHR11592:SF78">
    <property type="entry name" value="GLUTATHIONE PEROXIDASE"/>
    <property type="match status" value="1"/>
</dbReference>
<reference evidence="5" key="1">
    <citation type="submission" date="2025-08" db="UniProtKB">
        <authorList>
            <consortium name="RefSeq"/>
        </authorList>
    </citation>
    <scope>IDENTIFICATION</scope>
</reference>
<dbReference type="OMA" id="VYRFEAH"/>
<sequence>MASMVFASTPLSTKSFVKLRTNSKYSPSSLIVSSSSRDSYLHLSYNISHVKFSKSSYFQGDGFSNFSLPKFSRVANSFSPSLNTIKAQAGGEKNVYRFEAHDIREKKYISLRKYSGKVLLIVNIPEQGSDDAKSEIKLLNNLHNRYKDNKPKGFAVLGFLYDKKETGKSGYGGGKQEILNTAEFPLFDKVKLNDKHKHIYGINEKERDADLYYFLKEETKGGDITEEFVKILVDWTGVPAKQRYDPFPILDDETKKSETGKSGENPGTTAGQRDDPRFVLEHAIARLVR</sequence>
<feature type="compositionally biased region" description="Basic and acidic residues" evidence="4">
    <location>
        <begin position="252"/>
        <end position="261"/>
    </location>
</feature>
<keyword evidence="3" id="KW-0560">Oxidoreductase</keyword>
<dbReference type="GO" id="GO:0004601">
    <property type="term" value="F:peroxidase activity"/>
    <property type="evidence" value="ECO:0000318"/>
    <property type="project" value="GO_Central"/>
</dbReference>
<proteinExistence type="inferred from homology"/>
<evidence type="ECO:0000256" key="4">
    <source>
        <dbReference type="SAM" id="MobiDB-lite"/>
    </source>
</evidence>
<dbReference type="InterPro" id="IPR036249">
    <property type="entry name" value="Thioredoxin-like_sf"/>
</dbReference>
<comment type="similarity">
    <text evidence="1">Belongs to the glutathione peroxidase family.</text>
</comment>
<dbReference type="PaxDb" id="4097-A0A1S4A978"/>
<dbReference type="PANTHER" id="PTHR11592">
    <property type="entry name" value="GLUTATHIONE PEROXIDASE"/>
    <property type="match status" value="1"/>
</dbReference>
<gene>
    <name evidence="5" type="primary">LOC107795122</name>
</gene>
<protein>
    <submittedName>
        <fullName evidence="5">Uncharacterized protein</fullName>
    </submittedName>
</protein>
<feature type="compositionally biased region" description="Polar residues" evidence="4">
    <location>
        <begin position="262"/>
        <end position="271"/>
    </location>
</feature>
<dbReference type="RefSeq" id="XP_016473193.1">
    <property type="nucleotide sequence ID" value="XM_016617707.1"/>
</dbReference>
<evidence type="ECO:0000313" key="5">
    <source>
        <dbReference type="RefSeq" id="XP_016473193.1"/>
    </source>
</evidence>
<organism evidence="5">
    <name type="scientific">Nicotiana tabacum</name>
    <name type="common">Common tobacco</name>
    <dbReference type="NCBI Taxonomy" id="4097"/>
    <lineage>
        <taxon>Eukaryota</taxon>
        <taxon>Viridiplantae</taxon>
        <taxon>Streptophyta</taxon>
        <taxon>Embryophyta</taxon>
        <taxon>Tracheophyta</taxon>
        <taxon>Spermatophyta</taxon>
        <taxon>Magnoliopsida</taxon>
        <taxon>eudicotyledons</taxon>
        <taxon>Gunneridae</taxon>
        <taxon>Pentapetalae</taxon>
        <taxon>asterids</taxon>
        <taxon>lamiids</taxon>
        <taxon>Solanales</taxon>
        <taxon>Solanaceae</taxon>
        <taxon>Nicotianoideae</taxon>
        <taxon>Nicotianeae</taxon>
        <taxon>Nicotiana</taxon>
    </lineage>
</organism>
<dbReference type="SUPFAM" id="SSF52833">
    <property type="entry name" value="Thioredoxin-like"/>
    <property type="match status" value="1"/>
</dbReference>
<dbReference type="GO" id="GO:0006979">
    <property type="term" value="P:response to oxidative stress"/>
    <property type="evidence" value="ECO:0007669"/>
    <property type="project" value="InterPro"/>
</dbReference>
<dbReference type="GO" id="GO:0005829">
    <property type="term" value="C:cytosol"/>
    <property type="evidence" value="ECO:0000318"/>
    <property type="project" value="GO_Central"/>
</dbReference>
<evidence type="ECO:0000256" key="1">
    <source>
        <dbReference type="ARBA" id="ARBA00006926"/>
    </source>
</evidence>
<dbReference type="Pfam" id="PF00255">
    <property type="entry name" value="GSHPx"/>
    <property type="match status" value="1"/>
</dbReference>
<feature type="region of interest" description="Disordered" evidence="4">
    <location>
        <begin position="246"/>
        <end position="277"/>
    </location>
</feature>
<dbReference type="AlphaFoldDB" id="A0A1S4A978"/>
<keyword evidence="2" id="KW-0575">Peroxidase</keyword>
<name>A0A1S4A978_TOBAC</name>
<evidence type="ECO:0000256" key="3">
    <source>
        <dbReference type="ARBA" id="ARBA00023002"/>
    </source>
</evidence>
<dbReference type="STRING" id="4097.A0A1S4A978"/>
<dbReference type="OrthoDB" id="1248979at2759"/>